<feature type="transmembrane region" description="Helical" evidence="1">
    <location>
        <begin position="12"/>
        <end position="33"/>
    </location>
</feature>
<dbReference type="RefSeq" id="WP_165361857.1">
    <property type="nucleotide sequence ID" value="NZ_RYUO01000002.1"/>
</dbReference>
<dbReference type="EMBL" id="RYUT01000002">
    <property type="protein sequence ID" value="RYQ30946.1"/>
    <property type="molecule type" value="Genomic_DNA"/>
</dbReference>
<evidence type="ECO:0000313" key="3">
    <source>
        <dbReference type="Proteomes" id="UP000291920"/>
    </source>
</evidence>
<dbReference type="AlphaFoldDB" id="A0A4Q5ALJ4"/>
<accession>A0A4Q5ALJ4</accession>
<protein>
    <submittedName>
        <fullName evidence="2">Uncharacterized protein</fullName>
    </submittedName>
</protein>
<feature type="transmembrane region" description="Helical" evidence="1">
    <location>
        <begin position="39"/>
        <end position="59"/>
    </location>
</feature>
<reference evidence="2 3" key="1">
    <citation type="submission" date="2018-12" db="EMBL/GenBank/DDBJ databases">
        <title>Unveiling genomic diversity among members of the Bifidobacterium pseudolongum species, a widely distributed gut commensal of the animal kingdom.</title>
        <authorList>
            <person name="Lugli G.A."/>
            <person name="Duranti S."/>
            <person name="Albert K."/>
            <person name="Mancabelli L."/>
            <person name="Napoli S."/>
            <person name="Viappiani A."/>
            <person name="Anzalone R."/>
            <person name="Longhi G."/>
            <person name="Milani C."/>
            <person name="Turroni F."/>
            <person name="Alessandri G."/>
            <person name="Sela D.A."/>
            <person name="Van Sinderen D."/>
            <person name="Ventura M."/>
        </authorList>
    </citation>
    <scope>NUCLEOTIDE SEQUENCE [LARGE SCALE GENOMIC DNA]</scope>
    <source>
        <strain evidence="2 3">2017B</strain>
    </source>
</reference>
<dbReference type="Proteomes" id="UP000291920">
    <property type="component" value="Unassembled WGS sequence"/>
</dbReference>
<organism evidence="2 3">
    <name type="scientific">Bifidobacterium pseudolongum subsp. globosum</name>
    <dbReference type="NCBI Taxonomy" id="1690"/>
    <lineage>
        <taxon>Bacteria</taxon>
        <taxon>Bacillati</taxon>
        <taxon>Actinomycetota</taxon>
        <taxon>Actinomycetes</taxon>
        <taxon>Bifidobacteriales</taxon>
        <taxon>Bifidobacteriaceae</taxon>
        <taxon>Bifidobacterium</taxon>
    </lineage>
</organism>
<evidence type="ECO:0000313" key="2">
    <source>
        <dbReference type="EMBL" id="RYQ30946.1"/>
    </source>
</evidence>
<sequence>MSTTLTTIKQWAYEHAWPLVSATMALCSIIIALTFTNPVWLLVGVITGCTIFGASIEMFSTVNALKLATDITQENNHLHEIIDTYRRWHKWEWEFSEEHGLGDITRQDYQRLKDGDTRINNEHIHLPEWDELDHRQKEAFTNTERQCLNAWFNTLDQMVLRIGKEQTSERTR</sequence>
<gene>
    <name evidence="2" type="ORF">PG2017B_0756</name>
</gene>
<name>A0A4Q5ALJ4_9BIFI</name>
<keyword evidence="1" id="KW-0812">Transmembrane</keyword>
<comment type="caution">
    <text evidence="2">The sequence shown here is derived from an EMBL/GenBank/DDBJ whole genome shotgun (WGS) entry which is preliminary data.</text>
</comment>
<keyword evidence="1" id="KW-1133">Transmembrane helix</keyword>
<evidence type="ECO:0000256" key="1">
    <source>
        <dbReference type="SAM" id="Phobius"/>
    </source>
</evidence>
<keyword evidence="1" id="KW-0472">Membrane</keyword>
<proteinExistence type="predicted"/>